<name>A0A0F9BQR7_9ZZZZ</name>
<proteinExistence type="predicted"/>
<gene>
    <name evidence="1" type="ORF">LCGC14_2698660</name>
</gene>
<reference evidence="1" key="1">
    <citation type="journal article" date="2015" name="Nature">
        <title>Complex archaea that bridge the gap between prokaryotes and eukaryotes.</title>
        <authorList>
            <person name="Spang A."/>
            <person name="Saw J.H."/>
            <person name="Jorgensen S.L."/>
            <person name="Zaremba-Niedzwiedzka K."/>
            <person name="Martijn J."/>
            <person name="Lind A.E."/>
            <person name="van Eijk R."/>
            <person name="Schleper C."/>
            <person name="Guy L."/>
            <person name="Ettema T.J."/>
        </authorList>
    </citation>
    <scope>NUCLEOTIDE SEQUENCE</scope>
</reference>
<organism evidence="1">
    <name type="scientific">marine sediment metagenome</name>
    <dbReference type="NCBI Taxonomy" id="412755"/>
    <lineage>
        <taxon>unclassified sequences</taxon>
        <taxon>metagenomes</taxon>
        <taxon>ecological metagenomes</taxon>
    </lineage>
</organism>
<dbReference type="EMBL" id="LAZR01048025">
    <property type="protein sequence ID" value="KKK92859.1"/>
    <property type="molecule type" value="Genomic_DNA"/>
</dbReference>
<dbReference type="AlphaFoldDB" id="A0A0F9BQR7"/>
<accession>A0A0F9BQR7</accession>
<feature type="non-terminal residue" evidence="1">
    <location>
        <position position="1"/>
    </location>
</feature>
<evidence type="ECO:0000313" key="1">
    <source>
        <dbReference type="EMBL" id="KKK92859.1"/>
    </source>
</evidence>
<protein>
    <submittedName>
        <fullName evidence="1">Uncharacterized protein</fullName>
    </submittedName>
</protein>
<comment type="caution">
    <text evidence="1">The sequence shown here is derived from an EMBL/GenBank/DDBJ whole genome shotgun (WGS) entry which is preliminary data.</text>
</comment>
<sequence>ISITGQKYKRLRLYHDGTAQDVEIILERLNP</sequence>